<dbReference type="AlphaFoldDB" id="A0ABD2X4M6"/>
<dbReference type="EMBL" id="JBJJXI010000054">
    <property type="protein sequence ID" value="KAL3400069.1"/>
    <property type="molecule type" value="Genomic_DNA"/>
</dbReference>
<name>A0ABD2X4M6_9HYME</name>
<sequence>MNTKKSCMASTRRRTAAATSAAVAVAAAAEKTMAIKYRRADFMSSDIVSNWWPVAIGNVRLIHGIGIKSKP</sequence>
<reference evidence="1 2" key="1">
    <citation type="journal article" date="2024" name="bioRxiv">
        <title>A reference genome for Trichogramma kaykai: A tiny desert-dwelling parasitoid wasp with competing sex-ratio distorters.</title>
        <authorList>
            <person name="Culotta J."/>
            <person name="Lindsey A.R."/>
        </authorList>
    </citation>
    <scope>NUCLEOTIDE SEQUENCE [LARGE SCALE GENOMIC DNA]</scope>
    <source>
        <strain evidence="1 2">KSX58</strain>
    </source>
</reference>
<evidence type="ECO:0008006" key="3">
    <source>
        <dbReference type="Google" id="ProtNLM"/>
    </source>
</evidence>
<evidence type="ECO:0000313" key="1">
    <source>
        <dbReference type="EMBL" id="KAL3400069.1"/>
    </source>
</evidence>
<accession>A0ABD2X4M6</accession>
<proteinExistence type="predicted"/>
<gene>
    <name evidence="1" type="ORF">TKK_006679</name>
</gene>
<evidence type="ECO:0000313" key="2">
    <source>
        <dbReference type="Proteomes" id="UP001627154"/>
    </source>
</evidence>
<organism evidence="1 2">
    <name type="scientific">Trichogramma kaykai</name>
    <dbReference type="NCBI Taxonomy" id="54128"/>
    <lineage>
        <taxon>Eukaryota</taxon>
        <taxon>Metazoa</taxon>
        <taxon>Ecdysozoa</taxon>
        <taxon>Arthropoda</taxon>
        <taxon>Hexapoda</taxon>
        <taxon>Insecta</taxon>
        <taxon>Pterygota</taxon>
        <taxon>Neoptera</taxon>
        <taxon>Endopterygota</taxon>
        <taxon>Hymenoptera</taxon>
        <taxon>Apocrita</taxon>
        <taxon>Proctotrupomorpha</taxon>
        <taxon>Chalcidoidea</taxon>
        <taxon>Trichogrammatidae</taxon>
        <taxon>Trichogramma</taxon>
    </lineage>
</organism>
<comment type="caution">
    <text evidence="1">The sequence shown here is derived from an EMBL/GenBank/DDBJ whole genome shotgun (WGS) entry which is preliminary data.</text>
</comment>
<keyword evidence="2" id="KW-1185">Reference proteome</keyword>
<dbReference type="Proteomes" id="UP001627154">
    <property type="component" value="Unassembled WGS sequence"/>
</dbReference>
<protein>
    <recommendedName>
        <fullName evidence="3">Secreted protein</fullName>
    </recommendedName>
</protein>